<sequence>QSCDSCLSSSIGQTQIPVPTSPALLYYCIGALYLSDCPQQHYIPIYLVVMGAFGLALALLSDLLCAQDSEGRIPNLLSCVRTSWNTLTSLFLFCWFISGNVWIYSIYQPNYNQTIKLYCNRTLYLFAFWINTLLYILLGVLLVWGCCLCAWNLRGCHLSSNPRHKTRLECPCHRLHRRRGGPFS</sequence>
<keyword evidence="1" id="KW-0812">Transmembrane</keyword>
<evidence type="ECO:0000313" key="2">
    <source>
        <dbReference type="Ensembl" id="ENSELUP00000059096.1"/>
    </source>
</evidence>
<reference evidence="2" key="3">
    <citation type="submission" date="2025-08" db="UniProtKB">
        <authorList>
            <consortium name="Ensembl"/>
        </authorList>
    </citation>
    <scope>IDENTIFICATION</scope>
</reference>
<proteinExistence type="predicted"/>
<organism evidence="2 3">
    <name type="scientific">Esox lucius</name>
    <name type="common">Northern pike</name>
    <dbReference type="NCBI Taxonomy" id="8010"/>
    <lineage>
        <taxon>Eukaryota</taxon>
        <taxon>Metazoa</taxon>
        <taxon>Chordata</taxon>
        <taxon>Craniata</taxon>
        <taxon>Vertebrata</taxon>
        <taxon>Euteleostomi</taxon>
        <taxon>Actinopterygii</taxon>
        <taxon>Neopterygii</taxon>
        <taxon>Teleostei</taxon>
        <taxon>Protacanthopterygii</taxon>
        <taxon>Esociformes</taxon>
        <taxon>Esocidae</taxon>
        <taxon>Esox</taxon>
    </lineage>
</organism>
<feature type="transmembrane region" description="Helical" evidence="1">
    <location>
        <begin position="87"/>
        <end position="107"/>
    </location>
</feature>
<dbReference type="AlphaFoldDB" id="A0A6Q2Y159"/>
<dbReference type="InterPro" id="IPR040350">
    <property type="entry name" value="TMEM272"/>
</dbReference>
<reference evidence="3" key="1">
    <citation type="journal article" date="2014" name="PLoS ONE">
        <title>The genome and linkage map of the northern pike (Esox lucius): conserved synteny revealed between the salmonid sister group and the Neoteleostei.</title>
        <authorList>
            <person name="Rondeau E.B."/>
            <person name="Minkley D.R."/>
            <person name="Leong J.S."/>
            <person name="Messmer A.M."/>
            <person name="Jantzen J.R."/>
            <person name="von Schalburg K.R."/>
            <person name="Lemon C."/>
            <person name="Bird N.H."/>
            <person name="Koop B.F."/>
        </authorList>
    </citation>
    <scope>NUCLEOTIDE SEQUENCE</scope>
</reference>
<dbReference type="PANTHER" id="PTHR33444:SF2">
    <property type="entry name" value="MARVEL DOMAIN-CONTAINING PROTEIN"/>
    <property type="match status" value="1"/>
</dbReference>
<dbReference type="InParanoid" id="A0A6Q2Y159"/>
<feature type="transmembrane region" description="Helical" evidence="1">
    <location>
        <begin position="43"/>
        <end position="66"/>
    </location>
</feature>
<reference evidence="2" key="2">
    <citation type="submission" date="2020-02" db="EMBL/GenBank/DDBJ databases">
        <title>Esox lucius (northern pike) genome, fEsoLuc1, primary haplotype.</title>
        <authorList>
            <person name="Myers G."/>
            <person name="Karagic N."/>
            <person name="Meyer A."/>
            <person name="Pippel M."/>
            <person name="Reichard M."/>
            <person name="Winkler S."/>
            <person name="Tracey A."/>
            <person name="Sims Y."/>
            <person name="Howe K."/>
            <person name="Rhie A."/>
            <person name="Formenti G."/>
            <person name="Durbin R."/>
            <person name="Fedrigo O."/>
            <person name="Jarvis E.D."/>
        </authorList>
    </citation>
    <scope>NUCLEOTIDE SEQUENCE [LARGE SCALE GENOMIC DNA]</scope>
</reference>
<protein>
    <submittedName>
        <fullName evidence="2">Uncharacterized protein</fullName>
    </submittedName>
</protein>
<feature type="transmembrane region" description="Helical" evidence="1">
    <location>
        <begin position="127"/>
        <end position="153"/>
    </location>
</feature>
<reference evidence="2" key="4">
    <citation type="submission" date="2025-09" db="UniProtKB">
        <authorList>
            <consortium name="Ensembl"/>
        </authorList>
    </citation>
    <scope>IDENTIFICATION</scope>
</reference>
<accession>A0A6Q2Y159</accession>
<dbReference type="Ensembl" id="ENSELUT00000045162.2">
    <property type="protein sequence ID" value="ENSELUP00000059096.1"/>
    <property type="gene ID" value="ENSELUG00000031501.2"/>
</dbReference>
<evidence type="ECO:0000256" key="1">
    <source>
        <dbReference type="SAM" id="Phobius"/>
    </source>
</evidence>
<dbReference type="OMA" id="DCTIQRM"/>
<name>A0A6Q2Y159_ESOLU</name>
<evidence type="ECO:0000313" key="3">
    <source>
        <dbReference type="Proteomes" id="UP000265140"/>
    </source>
</evidence>
<keyword evidence="1" id="KW-0472">Membrane</keyword>
<dbReference type="PANTHER" id="PTHR33444">
    <property type="entry name" value="SI:DKEY-19B23.12-RELATED"/>
    <property type="match status" value="1"/>
</dbReference>
<dbReference type="GeneTree" id="ENSGT00940000165960"/>
<keyword evidence="1" id="KW-1133">Transmembrane helix</keyword>
<keyword evidence="3" id="KW-1185">Reference proteome</keyword>
<dbReference type="Proteomes" id="UP000265140">
    <property type="component" value="Chromosome 24"/>
</dbReference>